<proteinExistence type="predicted"/>
<evidence type="ECO:0000313" key="1">
    <source>
        <dbReference type="EMBL" id="EFM82567.1"/>
    </source>
</evidence>
<organism evidence="1 2">
    <name type="scientific">Enterococcus faecalis TX4248</name>
    <dbReference type="NCBI Taxonomy" id="749495"/>
    <lineage>
        <taxon>Bacteria</taxon>
        <taxon>Bacillati</taxon>
        <taxon>Bacillota</taxon>
        <taxon>Bacilli</taxon>
        <taxon>Lactobacillales</taxon>
        <taxon>Enterococcaceae</taxon>
        <taxon>Enterococcus</taxon>
    </lineage>
</organism>
<protein>
    <recommendedName>
        <fullName evidence="3">Phage DNA packaging protein</fullName>
    </recommendedName>
</protein>
<dbReference type="AlphaFoldDB" id="A0A125W5J1"/>
<dbReference type="InterPro" id="IPR006450">
    <property type="entry name" value="Phage_HK97_gp6-like"/>
</dbReference>
<accession>A0A125W5J1</accession>
<gene>
    <name evidence="1" type="ORF">HMPREF9498_01817</name>
</gene>
<evidence type="ECO:0008006" key="3">
    <source>
        <dbReference type="Google" id="ProtNLM"/>
    </source>
</evidence>
<dbReference type="Proteomes" id="UP000004846">
    <property type="component" value="Unassembled WGS sequence"/>
</dbReference>
<comment type="caution">
    <text evidence="1">The sequence shown here is derived from an EMBL/GenBank/DDBJ whole genome shotgun (WGS) entry which is preliminary data.</text>
</comment>
<reference evidence="1 2" key="1">
    <citation type="submission" date="2010-07" db="EMBL/GenBank/DDBJ databases">
        <authorList>
            <person name="Sid Ahmed O."/>
        </authorList>
    </citation>
    <scope>NUCLEOTIDE SEQUENCE [LARGE SCALE GENOMIC DNA]</scope>
    <source>
        <strain evidence="1 2">TX4248</strain>
    </source>
</reference>
<sequence>MVNVNNEAETLSLEEKFKAHIHFEEGMDDSMLSFYLNMAKNYVKTATGGQEEYLILMVAGIAYEYRVSEDELDKALNAITPFIIQGVIQHAEEADE</sequence>
<dbReference type="CDD" id="cd08054">
    <property type="entry name" value="gp6"/>
    <property type="match status" value="1"/>
</dbReference>
<name>A0A125W5J1_ENTFL</name>
<dbReference type="HOGENOM" id="CLU_182950_0_0_9"/>
<dbReference type="NCBIfam" id="TIGR01560">
    <property type="entry name" value="put_DNA_pack"/>
    <property type="match status" value="1"/>
</dbReference>
<dbReference type="EMBL" id="AEBR01000062">
    <property type="protein sequence ID" value="EFM82567.1"/>
    <property type="molecule type" value="Genomic_DNA"/>
</dbReference>
<evidence type="ECO:0000313" key="2">
    <source>
        <dbReference type="Proteomes" id="UP000004846"/>
    </source>
</evidence>
<dbReference type="RefSeq" id="WP_002385660.1">
    <property type="nucleotide sequence ID" value="NZ_GL454460.1"/>
</dbReference>